<accession>A0A1F5S7Z0</accession>
<feature type="non-terminal residue" evidence="7">
    <location>
        <position position="280"/>
    </location>
</feature>
<keyword evidence="3 6" id="KW-0808">Transferase</keyword>
<organism evidence="7 8">
    <name type="scientific">Candidatus Falkowbacteria bacterium RBG_13_39_14</name>
    <dbReference type="NCBI Taxonomy" id="1797985"/>
    <lineage>
        <taxon>Bacteria</taxon>
        <taxon>Candidatus Falkowiibacteriota</taxon>
    </lineage>
</organism>
<dbReference type="EMBL" id="MFFS01000013">
    <property type="protein sequence ID" value="OGF22789.1"/>
    <property type="molecule type" value="Genomic_DNA"/>
</dbReference>
<proteinExistence type="inferred from homology"/>
<comment type="similarity">
    <text evidence="2 6">Belongs to the FPP/GGPP synthase family.</text>
</comment>
<comment type="cofactor">
    <cofactor evidence="1">
        <name>Mg(2+)</name>
        <dbReference type="ChEBI" id="CHEBI:18420"/>
    </cofactor>
</comment>
<dbReference type="Gene3D" id="1.10.600.10">
    <property type="entry name" value="Farnesyl Diphosphate Synthase"/>
    <property type="match status" value="1"/>
</dbReference>
<evidence type="ECO:0000313" key="8">
    <source>
        <dbReference type="Proteomes" id="UP000178323"/>
    </source>
</evidence>
<evidence type="ECO:0000256" key="4">
    <source>
        <dbReference type="ARBA" id="ARBA00022723"/>
    </source>
</evidence>
<reference evidence="7 8" key="1">
    <citation type="journal article" date="2016" name="Nat. Commun.">
        <title>Thousands of microbial genomes shed light on interconnected biogeochemical processes in an aquifer system.</title>
        <authorList>
            <person name="Anantharaman K."/>
            <person name="Brown C.T."/>
            <person name="Hug L.A."/>
            <person name="Sharon I."/>
            <person name="Castelle C.J."/>
            <person name="Probst A.J."/>
            <person name="Thomas B.C."/>
            <person name="Singh A."/>
            <person name="Wilkins M.J."/>
            <person name="Karaoz U."/>
            <person name="Brodie E.L."/>
            <person name="Williams K.H."/>
            <person name="Hubbard S.S."/>
            <person name="Banfield J.F."/>
        </authorList>
    </citation>
    <scope>NUCLEOTIDE SEQUENCE [LARGE SCALE GENOMIC DNA]</scope>
</reference>
<dbReference type="SFLD" id="SFLDS00005">
    <property type="entry name" value="Isoprenoid_Synthase_Type_I"/>
    <property type="match status" value="1"/>
</dbReference>
<dbReference type="SUPFAM" id="SSF48576">
    <property type="entry name" value="Terpenoid synthases"/>
    <property type="match status" value="1"/>
</dbReference>
<dbReference type="GO" id="GO:0008299">
    <property type="term" value="P:isoprenoid biosynthetic process"/>
    <property type="evidence" value="ECO:0007669"/>
    <property type="project" value="InterPro"/>
</dbReference>
<dbReference type="PROSITE" id="PS00444">
    <property type="entry name" value="POLYPRENYL_SYNTHASE_2"/>
    <property type="match status" value="1"/>
</dbReference>
<dbReference type="Proteomes" id="UP000178323">
    <property type="component" value="Unassembled WGS sequence"/>
</dbReference>
<dbReference type="InterPro" id="IPR033749">
    <property type="entry name" value="Polyprenyl_synt_CS"/>
</dbReference>
<dbReference type="PANTHER" id="PTHR12001:SF85">
    <property type="entry name" value="SHORT CHAIN ISOPRENYL DIPHOSPHATE SYNTHASE"/>
    <property type="match status" value="1"/>
</dbReference>
<dbReference type="PANTHER" id="PTHR12001">
    <property type="entry name" value="GERANYLGERANYL PYROPHOSPHATE SYNTHASE"/>
    <property type="match status" value="1"/>
</dbReference>
<sequence length="280" mass="31889">MMETISKQPINFIAELEKLKEPVWEQINKYLPDKEPRGHYEMVRDYPERKGKYFRPGLLLLSAKMFGGDLECLPAQTGALLAAAAMQVSEDWLLIHDDFEDHSEKRRGKRCLNKIFGDELAVNAGDALHIIMWKILGDNARNCGVKGWMVYDKMNDIALTTTEGQFMELDWIREGRIAVPEEEYYKMIYIKAGYYTVTGPLQIGAICAGADDGEIKKIEEWGVPFGCAFQIWDDIMNLTVPSEKQGKERGGDILEGKRTLSLIHLLKCCSQKEKAFIEDV</sequence>
<dbReference type="GO" id="GO:0004659">
    <property type="term" value="F:prenyltransferase activity"/>
    <property type="evidence" value="ECO:0007669"/>
    <property type="project" value="InterPro"/>
</dbReference>
<evidence type="ECO:0000256" key="1">
    <source>
        <dbReference type="ARBA" id="ARBA00001946"/>
    </source>
</evidence>
<dbReference type="STRING" id="1797985.A2Y83_03980"/>
<evidence type="ECO:0000256" key="5">
    <source>
        <dbReference type="ARBA" id="ARBA00022842"/>
    </source>
</evidence>
<dbReference type="InterPro" id="IPR008949">
    <property type="entry name" value="Isoprenoid_synthase_dom_sf"/>
</dbReference>
<evidence type="ECO:0008006" key="9">
    <source>
        <dbReference type="Google" id="ProtNLM"/>
    </source>
</evidence>
<evidence type="ECO:0000256" key="3">
    <source>
        <dbReference type="ARBA" id="ARBA00022679"/>
    </source>
</evidence>
<dbReference type="InterPro" id="IPR000092">
    <property type="entry name" value="Polyprenyl_synt"/>
</dbReference>
<evidence type="ECO:0000313" key="7">
    <source>
        <dbReference type="EMBL" id="OGF22789.1"/>
    </source>
</evidence>
<comment type="caution">
    <text evidence="7">The sequence shown here is derived from an EMBL/GenBank/DDBJ whole genome shotgun (WGS) entry which is preliminary data.</text>
</comment>
<dbReference type="PROSITE" id="PS00723">
    <property type="entry name" value="POLYPRENYL_SYNTHASE_1"/>
    <property type="match status" value="1"/>
</dbReference>
<evidence type="ECO:0000256" key="6">
    <source>
        <dbReference type="RuleBase" id="RU004466"/>
    </source>
</evidence>
<name>A0A1F5S7Z0_9BACT</name>
<evidence type="ECO:0000256" key="2">
    <source>
        <dbReference type="ARBA" id="ARBA00006706"/>
    </source>
</evidence>
<gene>
    <name evidence="7" type="ORF">A2Y83_03980</name>
</gene>
<dbReference type="Pfam" id="PF00348">
    <property type="entry name" value="polyprenyl_synt"/>
    <property type="match status" value="1"/>
</dbReference>
<dbReference type="GO" id="GO:0046872">
    <property type="term" value="F:metal ion binding"/>
    <property type="evidence" value="ECO:0007669"/>
    <property type="project" value="UniProtKB-KW"/>
</dbReference>
<dbReference type="CDD" id="cd00685">
    <property type="entry name" value="Trans_IPPS_HT"/>
    <property type="match status" value="1"/>
</dbReference>
<dbReference type="AlphaFoldDB" id="A0A1F5S7Z0"/>
<keyword evidence="5" id="KW-0460">Magnesium</keyword>
<keyword evidence="4" id="KW-0479">Metal-binding</keyword>
<protein>
    <recommendedName>
        <fullName evidence="9">Polyprenyl synthetase</fullName>
    </recommendedName>
</protein>